<name>A0AAD5XMX8_9FUNG</name>
<evidence type="ECO:0000256" key="1">
    <source>
        <dbReference type="SAM" id="MobiDB-lite"/>
    </source>
</evidence>
<dbReference type="SUPFAM" id="SSF52047">
    <property type="entry name" value="RNI-like"/>
    <property type="match status" value="1"/>
</dbReference>
<evidence type="ECO:0000313" key="3">
    <source>
        <dbReference type="Proteomes" id="UP001212152"/>
    </source>
</evidence>
<gene>
    <name evidence="2" type="ORF">HDU87_003612</name>
</gene>
<organism evidence="2 3">
    <name type="scientific">Geranomyces variabilis</name>
    <dbReference type="NCBI Taxonomy" id="109894"/>
    <lineage>
        <taxon>Eukaryota</taxon>
        <taxon>Fungi</taxon>
        <taxon>Fungi incertae sedis</taxon>
        <taxon>Chytridiomycota</taxon>
        <taxon>Chytridiomycota incertae sedis</taxon>
        <taxon>Chytridiomycetes</taxon>
        <taxon>Spizellomycetales</taxon>
        <taxon>Powellomycetaceae</taxon>
        <taxon>Geranomyces</taxon>
    </lineage>
</organism>
<dbReference type="SMART" id="SM00368">
    <property type="entry name" value="LRR_RI"/>
    <property type="match status" value="5"/>
</dbReference>
<dbReference type="InterPro" id="IPR001611">
    <property type="entry name" value="Leu-rich_rpt"/>
</dbReference>
<sequence length="498" mass="52644">MSLPEEAFPESAVLPDEQIKESSASAPAVGIDAAGEAPVTDEARALTPGADPPTGNSIPQPTPADASIETSPQDPLISATALDSGVHTNTEPELDVRFIAPTGTSNAILEPPAVSEEPAPSEGDNSQQLADADKDPGATGGEAGAQSEEPPALHPTIPEADKEANSAESKTGPDEPAGESLPILLKPGWKMELDVSGSWLKNTTDPYITACKQLHVVPVTFILQRLQSTAIIMPHHGLGPSGAEALARVLGNNNTLKELDLTNNAIEADFEGSADIADMLQFNNSLQTLILKGNYNLIGDLGAVALGAGVAGNDGLRDLNLAWNRIRHKGVAGFLAGLKDNAVITTLNLEASGIGDTGSSVASFLVRNSSIQVLNLRRTRLGDASLIPISKALEQNYSLRELDLSDNPWSNTGALPLFKSLLSSTSGMTKLFMRNIKLTKDIRPKIDELLTEKTDLDIVEMSEADEMIAEKEKRTGMGYASRGSKDEEVNIEISVREE</sequence>
<accession>A0AAD5XMX8</accession>
<feature type="region of interest" description="Disordered" evidence="1">
    <location>
        <begin position="470"/>
        <end position="498"/>
    </location>
</feature>
<dbReference type="Proteomes" id="UP001212152">
    <property type="component" value="Unassembled WGS sequence"/>
</dbReference>
<dbReference type="PANTHER" id="PTHR24114:SF2">
    <property type="entry name" value="F-BOX DOMAIN-CONTAINING PROTEIN-RELATED"/>
    <property type="match status" value="1"/>
</dbReference>
<evidence type="ECO:0000313" key="2">
    <source>
        <dbReference type="EMBL" id="KAJ3178300.1"/>
    </source>
</evidence>
<dbReference type="InterPro" id="IPR032675">
    <property type="entry name" value="LRR_dom_sf"/>
</dbReference>
<dbReference type="Gene3D" id="3.80.10.10">
    <property type="entry name" value="Ribonuclease Inhibitor"/>
    <property type="match status" value="3"/>
</dbReference>
<keyword evidence="3" id="KW-1185">Reference proteome</keyword>
<feature type="compositionally biased region" description="Basic and acidic residues" evidence="1">
    <location>
        <begin position="483"/>
        <end position="498"/>
    </location>
</feature>
<dbReference type="InterPro" id="IPR052394">
    <property type="entry name" value="LRR-containing"/>
</dbReference>
<reference evidence="2" key="1">
    <citation type="submission" date="2020-05" db="EMBL/GenBank/DDBJ databases">
        <title>Phylogenomic resolution of chytrid fungi.</title>
        <authorList>
            <person name="Stajich J.E."/>
            <person name="Amses K."/>
            <person name="Simmons R."/>
            <person name="Seto K."/>
            <person name="Myers J."/>
            <person name="Bonds A."/>
            <person name="Quandt C.A."/>
            <person name="Barry K."/>
            <person name="Liu P."/>
            <person name="Grigoriev I."/>
            <person name="Longcore J.E."/>
            <person name="James T.Y."/>
        </authorList>
    </citation>
    <scope>NUCLEOTIDE SEQUENCE</scope>
    <source>
        <strain evidence="2">JEL0379</strain>
    </source>
</reference>
<feature type="region of interest" description="Disordered" evidence="1">
    <location>
        <begin position="1"/>
        <end position="183"/>
    </location>
</feature>
<dbReference type="PANTHER" id="PTHR24114">
    <property type="entry name" value="LEUCINE RICH REPEAT FAMILY PROTEIN"/>
    <property type="match status" value="1"/>
</dbReference>
<protein>
    <recommendedName>
        <fullName evidence="4">RNI-like protein</fullName>
    </recommendedName>
</protein>
<dbReference type="EMBL" id="JADGJQ010000027">
    <property type="protein sequence ID" value="KAJ3178300.1"/>
    <property type="molecule type" value="Genomic_DNA"/>
</dbReference>
<evidence type="ECO:0008006" key="4">
    <source>
        <dbReference type="Google" id="ProtNLM"/>
    </source>
</evidence>
<comment type="caution">
    <text evidence="2">The sequence shown here is derived from an EMBL/GenBank/DDBJ whole genome shotgun (WGS) entry which is preliminary data.</text>
</comment>
<proteinExistence type="predicted"/>
<feature type="compositionally biased region" description="Low complexity" evidence="1">
    <location>
        <begin position="110"/>
        <end position="122"/>
    </location>
</feature>
<dbReference type="AlphaFoldDB" id="A0AAD5XMX8"/>
<dbReference type="Pfam" id="PF13516">
    <property type="entry name" value="LRR_6"/>
    <property type="match status" value="2"/>
</dbReference>